<dbReference type="NCBIfam" id="NF040826">
    <property type="entry name" value="lxa_BCAM0308"/>
    <property type="match status" value="1"/>
</dbReference>
<dbReference type="AlphaFoldDB" id="F0S1V7"/>
<dbReference type="Proteomes" id="UP000007102">
    <property type="component" value="Chromosome"/>
</dbReference>
<dbReference type="eggNOG" id="COG1499">
    <property type="taxonomic scope" value="Bacteria"/>
</dbReference>
<organism evidence="1 2">
    <name type="scientific">Desulfurobacterium thermolithotrophum (strain DSM 11699 / BSA)</name>
    <dbReference type="NCBI Taxonomy" id="868864"/>
    <lineage>
        <taxon>Bacteria</taxon>
        <taxon>Pseudomonadati</taxon>
        <taxon>Aquificota</taxon>
        <taxon>Aquificia</taxon>
        <taxon>Desulfurobacteriales</taxon>
        <taxon>Desulfurobacteriaceae</taxon>
        <taxon>Desulfurobacterium</taxon>
    </lineage>
</organism>
<evidence type="ECO:0000313" key="1">
    <source>
        <dbReference type="EMBL" id="ADY74038.1"/>
    </source>
</evidence>
<keyword evidence="1" id="KW-0067">ATP-binding</keyword>
<sequence length="169" mass="19976">MGGKESYVPAGRKEYTWESDNPYYEKRKYPEPTKCPECGVIFKDGRWQWPEQITEKLPNDINEILCPACRRKRDRYPGGFFYLSGKFFEEHREEILNTIKNVVDYVLSQRPLQRILWMKEDENGATEIATTSEHLARQLGEAVNNAFKGNFEVNYSEGQKLARVYWHRD</sequence>
<gene>
    <name evidence="1" type="ordered locus">Dester_1407</name>
</gene>
<dbReference type="STRING" id="868864.Dester_1407"/>
<dbReference type="OrthoDB" id="9785278at2"/>
<reference evidence="1 2" key="1">
    <citation type="journal article" date="2011" name="Stand. Genomic Sci.">
        <title>Complete genome sequence of the thermophilic sulfur-reducer Desulfurobacterium thermolithotrophum type strain (BSA(T)) from a deep-sea hydrothermal vent.</title>
        <authorList>
            <person name="Goker M."/>
            <person name="Daligault H."/>
            <person name="Mwirichia R."/>
            <person name="Lapidus A."/>
            <person name="Lucas S."/>
            <person name="Deshpande S."/>
            <person name="Pagani I."/>
            <person name="Tapia R."/>
            <person name="Cheng J.F."/>
            <person name="Goodwin L."/>
            <person name="Pitluck S."/>
            <person name="Liolios K."/>
            <person name="Ivanova N."/>
            <person name="Mavromatis K."/>
            <person name="Mikhailova N."/>
            <person name="Pati A."/>
            <person name="Chen A."/>
            <person name="Palaniappan K."/>
            <person name="Han C."/>
            <person name="Land M."/>
            <person name="Hauser L."/>
            <person name="Pan C."/>
            <person name="Brambilla E.M."/>
            <person name="Rohde M."/>
            <person name="Spring S."/>
            <person name="Sikorski J."/>
            <person name="Wirth R."/>
            <person name="Detter J.C."/>
            <person name="Woyke T."/>
            <person name="Bristow J."/>
            <person name="Eisen J.A."/>
            <person name="Markowitz V."/>
            <person name="Hugenholtz P."/>
            <person name="Kyrpides N.C."/>
            <person name="Klenk H.P."/>
        </authorList>
    </citation>
    <scope>NUCLEOTIDE SEQUENCE [LARGE SCALE GENOMIC DNA]</scope>
    <source>
        <strain evidence="2">DSM 11699 / BSA</strain>
    </source>
</reference>
<keyword evidence="1" id="KW-0547">Nucleotide-binding</keyword>
<proteinExistence type="predicted"/>
<protein>
    <submittedName>
        <fullName evidence="1">ATPase with chaperone activity, ATP-binding subunit</fullName>
    </submittedName>
</protein>
<dbReference type="GO" id="GO:0005524">
    <property type="term" value="F:ATP binding"/>
    <property type="evidence" value="ECO:0007669"/>
    <property type="project" value="UniProtKB-KW"/>
</dbReference>
<dbReference type="InParanoid" id="F0S1V7"/>
<name>F0S1V7_DESTD</name>
<reference evidence="2" key="2">
    <citation type="submission" date="2011-02" db="EMBL/GenBank/DDBJ databases">
        <title>The complete genome of Desulfurobacterium thermolithotrophum DSM 11699.</title>
        <authorList>
            <consortium name="US DOE Joint Genome Institute (JGI-PGF)"/>
            <person name="Lucas S."/>
            <person name="Copeland A."/>
            <person name="Lapidus A."/>
            <person name="Bruce D."/>
            <person name="Goodwin L."/>
            <person name="Pitluck S."/>
            <person name="Kyrpides N."/>
            <person name="Mavromatis K."/>
            <person name="Pagani I."/>
            <person name="Ivanova N."/>
            <person name="Mikhailova N."/>
            <person name="Daligault H."/>
            <person name="Detter J.C."/>
            <person name="Tapia R."/>
            <person name="Han C."/>
            <person name="Land M."/>
            <person name="Hauser L."/>
            <person name="Markowitz V."/>
            <person name="Cheng J.-F."/>
            <person name="Hugenholtz P."/>
            <person name="Woyke T."/>
            <person name="Wu D."/>
            <person name="Spring S."/>
            <person name="Brambilla E."/>
            <person name="Klenk H.-P."/>
            <person name="Eisen J.A."/>
        </authorList>
    </citation>
    <scope>NUCLEOTIDE SEQUENCE [LARGE SCALE GENOMIC DNA]</scope>
    <source>
        <strain evidence="2">DSM 11699 / BSA</strain>
    </source>
</reference>
<dbReference type="EMBL" id="CP002543">
    <property type="protein sequence ID" value="ADY74038.1"/>
    <property type="molecule type" value="Genomic_DNA"/>
</dbReference>
<dbReference type="InterPro" id="IPR047706">
    <property type="entry name" value="BCAM0308-like"/>
</dbReference>
<dbReference type="HOGENOM" id="CLU_114437_0_0_0"/>
<dbReference type="RefSeq" id="WP_013638987.1">
    <property type="nucleotide sequence ID" value="NC_015185.1"/>
</dbReference>
<evidence type="ECO:0000313" key="2">
    <source>
        <dbReference type="Proteomes" id="UP000007102"/>
    </source>
</evidence>
<accession>F0S1V7</accession>
<dbReference type="KEGG" id="dte:Dester_1407"/>
<keyword evidence="2" id="KW-1185">Reference proteome</keyword>